<dbReference type="GO" id="GO:0004708">
    <property type="term" value="F:MAP kinase kinase activity"/>
    <property type="evidence" value="ECO:0007669"/>
    <property type="project" value="UniProtKB-EC"/>
</dbReference>
<dbReference type="PANTHER" id="PTHR47448:SF1">
    <property type="entry name" value="SERINE_THREONINE-PROTEIN KINASE STE7 HOMOLOG"/>
    <property type="match status" value="1"/>
</dbReference>
<dbReference type="EC" id="2.7.12.2" evidence="8"/>
<dbReference type="InterPro" id="IPR000719">
    <property type="entry name" value="Prot_kinase_dom"/>
</dbReference>
<dbReference type="PROSITE" id="PS50011">
    <property type="entry name" value="PROTEIN_KINASE_DOM"/>
    <property type="match status" value="1"/>
</dbReference>
<evidence type="ECO:0000256" key="5">
    <source>
        <dbReference type="ARBA" id="ARBA00022777"/>
    </source>
</evidence>
<dbReference type="GO" id="GO:0071507">
    <property type="term" value="P:pheromone response MAPK cascade"/>
    <property type="evidence" value="ECO:0007669"/>
    <property type="project" value="UniProtKB-ARBA"/>
</dbReference>
<evidence type="ECO:0000256" key="9">
    <source>
        <dbReference type="ARBA" id="ARBA00049014"/>
    </source>
</evidence>
<evidence type="ECO:0000256" key="14">
    <source>
        <dbReference type="SAM" id="MobiDB-lite"/>
    </source>
</evidence>
<dbReference type="Pfam" id="PF00069">
    <property type="entry name" value="Pkinase"/>
    <property type="match status" value="1"/>
</dbReference>
<dbReference type="Proteomes" id="UP001221413">
    <property type="component" value="Unassembled WGS sequence"/>
</dbReference>
<feature type="domain" description="Protein kinase" evidence="15">
    <location>
        <begin position="83"/>
        <end position="347"/>
    </location>
</feature>
<evidence type="ECO:0000256" key="7">
    <source>
        <dbReference type="ARBA" id="ARBA00038035"/>
    </source>
</evidence>
<comment type="catalytic activity">
    <reaction evidence="11">
        <text>L-tyrosyl-[protein] + ATP = O-phospho-L-tyrosyl-[protein] + ADP + H(+)</text>
        <dbReference type="Rhea" id="RHEA:10596"/>
        <dbReference type="Rhea" id="RHEA-COMP:10136"/>
        <dbReference type="Rhea" id="RHEA-COMP:20101"/>
        <dbReference type="ChEBI" id="CHEBI:15378"/>
        <dbReference type="ChEBI" id="CHEBI:30616"/>
        <dbReference type="ChEBI" id="CHEBI:46858"/>
        <dbReference type="ChEBI" id="CHEBI:61978"/>
        <dbReference type="ChEBI" id="CHEBI:456216"/>
        <dbReference type="EC" id="2.7.12.2"/>
    </reaction>
</comment>
<feature type="region of interest" description="Disordered" evidence="14">
    <location>
        <begin position="1"/>
        <end position="55"/>
    </location>
</feature>
<dbReference type="SUPFAM" id="SSF56112">
    <property type="entry name" value="Protein kinase-like (PK-like)"/>
    <property type="match status" value="1"/>
</dbReference>
<dbReference type="Gene3D" id="3.30.200.20">
    <property type="entry name" value="Phosphorylase Kinase, domain 1"/>
    <property type="match status" value="1"/>
</dbReference>
<evidence type="ECO:0000313" key="17">
    <source>
        <dbReference type="Proteomes" id="UP001221413"/>
    </source>
</evidence>
<dbReference type="GO" id="GO:0051286">
    <property type="term" value="C:cell tip"/>
    <property type="evidence" value="ECO:0007669"/>
    <property type="project" value="UniProtKB-ARBA"/>
</dbReference>
<evidence type="ECO:0000256" key="13">
    <source>
        <dbReference type="RuleBase" id="RU000304"/>
    </source>
</evidence>
<feature type="compositionally biased region" description="Polar residues" evidence="14">
    <location>
        <begin position="35"/>
        <end position="52"/>
    </location>
</feature>
<dbReference type="FunFam" id="3.30.200.20:FF:000040">
    <property type="entry name" value="Dual specificity mitogen-activated protein kinase kinase"/>
    <property type="match status" value="1"/>
</dbReference>
<name>A0AAD6ITT0_DREDA</name>
<dbReference type="InterPro" id="IPR011009">
    <property type="entry name" value="Kinase-like_dom_sf"/>
</dbReference>
<evidence type="ECO:0000256" key="8">
    <source>
        <dbReference type="ARBA" id="ARBA00038999"/>
    </source>
</evidence>
<keyword evidence="6 12" id="KW-0067">ATP-binding</keyword>
<evidence type="ECO:0000313" key="16">
    <source>
        <dbReference type="EMBL" id="KAJ6257884.1"/>
    </source>
</evidence>
<evidence type="ECO:0000256" key="2">
    <source>
        <dbReference type="ARBA" id="ARBA00022553"/>
    </source>
</evidence>
<keyword evidence="1 13" id="KW-0723">Serine/threonine-protein kinase</keyword>
<accession>A0AAD6ITT0</accession>
<dbReference type="InterPro" id="IPR017441">
    <property type="entry name" value="Protein_kinase_ATP_BS"/>
</dbReference>
<keyword evidence="17" id="KW-1185">Reference proteome</keyword>
<organism evidence="16 17">
    <name type="scientific">Drechslerella dactyloides</name>
    <name type="common">Nematode-trapping fungus</name>
    <name type="synonym">Arthrobotrys dactyloides</name>
    <dbReference type="NCBI Taxonomy" id="74499"/>
    <lineage>
        <taxon>Eukaryota</taxon>
        <taxon>Fungi</taxon>
        <taxon>Dikarya</taxon>
        <taxon>Ascomycota</taxon>
        <taxon>Pezizomycotina</taxon>
        <taxon>Orbiliomycetes</taxon>
        <taxon>Orbiliales</taxon>
        <taxon>Orbiliaceae</taxon>
        <taxon>Drechslerella</taxon>
    </lineage>
</organism>
<dbReference type="FunFam" id="1.10.510.10:FF:000921">
    <property type="entry name" value="Serine/threonine-protein kinase STE7"/>
    <property type="match status" value="1"/>
</dbReference>
<evidence type="ECO:0000256" key="10">
    <source>
        <dbReference type="ARBA" id="ARBA00049299"/>
    </source>
</evidence>
<feature type="region of interest" description="Disordered" evidence="14">
    <location>
        <begin position="368"/>
        <end position="402"/>
    </location>
</feature>
<reference evidence="16" key="1">
    <citation type="submission" date="2023-01" db="EMBL/GenBank/DDBJ databases">
        <title>The chitinases involved in constricting ring structure development in the nematode-trapping fungus Drechslerella dactyloides.</title>
        <authorList>
            <person name="Wang R."/>
            <person name="Zhang L."/>
            <person name="Tang P."/>
            <person name="Li S."/>
            <person name="Liang L."/>
        </authorList>
    </citation>
    <scope>NUCLEOTIDE SEQUENCE</scope>
    <source>
        <strain evidence="16">YMF1.00031</strain>
    </source>
</reference>
<dbReference type="GO" id="GO:0004674">
    <property type="term" value="F:protein serine/threonine kinase activity"/>
    <property type="evidence" value="ECO:0007669"/>
    <property type="project" value="UniProtKB-KW"/>
</dbReference>
<comment type="catalytic activity">
    <reaction evidence="9">
        <text>L-seryl-[protein] + ATP = O-phospho-L-seryl-[protein] + ADP + H(+)</text>
        <dbReference type="Rhea" id="RHEA:17989"/>
        <dbReference type="Rhea" id="RHEA-COMP:9863"/>
        <dbReference type="Rhea" id="RHEA-COMP:11604"/>
        <dbReference type="ChEBI" id="CHEBI:15378"/>
        <dbReference type="ChEBI" id="CHEBI:29999"/>
        <dbReference type="ChEBI" id="CHEBI:30616"/>
        <dbReference type="ChEBI" id="CHEBI:83421"/>
        <dbReference type="ChEBI" id="CHEBI:456216"/>
        <dbReference type="EC" id="2.7.12.2"/>
    </reaction>
</comment>
<dbReference type="SMART" id="SM00220">
    <property type="entry name" value="S_TKc"/>
    <property type="match status" value="1"/>
</dbReference>
<keyword evidence="2" id="KW-0597">Phosphoprotein</keyword>
<dbReference type="GO" id="GO:0005524">
    <property type="term" value="F:ATP binding"/>
    <property type="evidence" value="ECO:0007669"/>
    <property type="project" value="UniProtKB-UniRule"/>
</dbReference>
<evidence type="ECO:0000256" key="1">
    <source>
        <dbReference type="ARBA" id="ARBA00022527"/>
    </source>
</evidence>
<keyword evidence="3" id="KW-0808">Transferase</keyword>
<feature type="binding site" evidence="12">
    <location>
        <position position="112"/>
    </location>
    <ligand>
        <name>ATP</name>
        <dbReference type="ChEBI" id="CHEBI:30616"/>
    </ligand>
</feature>
<evidence type="ECO:0000256" key="3">
    <source>
        <dbReference type="ARBA" id="ARBA00022679"/>
    </source>
</evidence>
<evidence type="ECO:0000259" key="15">
    <source>
        <dbReference type="PROSITE" id="PS50011"/>
    </source>
</evidence>
<dbReference type="InterPro" id="IPR050915">
    <property type="entry name" value="MAP_kinase_kinase"/>
</dbReference>
<feature type="compositionally biased region" description="Gly residues" evidence="14">
    <location>
        <begin position="20"/>
        <end position="32"/>
    </location>
</feature>
<dbReference type="InterPro" id="IPR049613">
    <property type="entry name" value="Byr1-like_cat"/>
</dbReference>
<dbReference type="PANTHER" id="PTHR47448">
    <property type="entry name" value="DUAL SPECIFICITY MITOGEN-ACTIVATED PROTEIN KINASE KINASE DSOR1-LIKE PROTEIN"/>
    <property type="match status" value="1"/>
</dbReference>
<comment type="caution">
    <text evidence="16">The sequence shown here is derived from an EMBL/GenBank/DDBJ whole genome shotgun (WGS) entry which is preliminary data.</text>
</comment>
<comment type="catalytic activity">
    <reaction evidence="10">
        <text>L-threonyl-[protein] + ATP = O-phospho-L-threonyl-[protein] + ADP + H(+)</text>
        <dbReference type="Rhea" id="RHEA:46608"/>
        <dbReference type="Rhea" id="RHEA-COMP:11060"/>
        <dbReference type="Rhea" id="RHEA-COMP:11605"/>
        <dbReference type="ChEBI" id="CHEBI:15378"/>
        <dbReference type="ChEBI" id="CHEBI:30013"/>
        <dbReference type="ChEBI" id="CHEBI:30616"/>
        <dbReference type="ChEBI" id="CHEBI:61977"/>
        <dbReference type="ChEBI" id="CHEBI:456216"/>
        <dbReference type="EC" id="2.7.12.2"/>
    </reaction>
</comment>
<keyword evidence="4 12" id="KW-0547">Nucleotide-binding</keyword>
<dbReference type="InterPro" id="IPR008271">
    <property type="entry name" value="Ser/Thr_kinase_AS"/>
</dbReference>
<protein>
    <recommendedName>
        <fullName evidence="8">mitogen-activated protein kinase kinase</fullName>
        <ecNumber evidence="8">2.7.12.2</ecNumber>
    </recommendedName>
</protein>
<dbReference type="AlphaFoldDB" id="A0AAD6ITT0"/>
<gene>
    <name evidence="16" type="ORF">Dda_7673</name>
</gene>
<sequence>MAADPFAPRTLAKKNKKGLTLGGRGGGGGGGDSAPSITLSEPSISRSNGSTEIKTRKRDTLATQLSNLELGLEYTVDLRADDLEVLHELGSGNGGTVSKVVHKATKTTMARKVIHVEAKPAVRKQIVRELQIMYECHSPYIVSFYGAFLNGSDVIMCMEFMETGSLDHISNVMGSLEIGYLRVIAESVLRGLVYLYDVHKIMHRDIKPSNILVNGNGQIKLCDFGVSGELVNSIADTFVGTSTYMSPERIQGGKYTVKSDVWSFGLTMMELALGRFPFGSDGASGDKRASSGPMGILDLLQSIVNEPAPKLPEGKYPAELEEFCDSCLLKNPEQRPSPADLLKSPLIEMDIPVDLEKWADDIINTAAAKKAAKNGQPPPPPRIRDRTPPSIPTVGSQKKAKA</sequence>
<dbReference type="PROSITE" id="PS00108">
    <property type="entry name" value="PROTEIN_KINASE_ST"/>
    <property type="match status" value="1"/>
</dbReference>
<keyword evidence="5" id="KW-0418">Kinase</keyword>
<evidence type="ECO:0000256" key="6">
    <source>
        <dbReference type="ARBA" id="ARBA00022840"/>
    </source>
</evidence>
<comment type="similarity">
    <text evidence="7">Belongs to the protein kinase superfamily. STE Ser/Thr protein kinase family. MAP kinase kinase subfamily.</text>
</comment>
<dbReference type="PROSITE" id="PS00107">
    <property type="entry name" value="PROTEIN_KINASE_ATP"/>
    <property type="match status" value="1"/>
</dbReference>
<dbReference type="CDD" id="cd06620">
    <property type="entry name" value="PKc_Byr1_like"/>
    <property type="match status" value="1"/>
</dbReference>
<evidence type="ECO:0000256" key="12">
    <source>
        <dbReference type="PROSITE-ProRule" id="PRU10141"/>
    </source>
</evidence>
<dbReference type="EMBL" id="JAQGDS010000010">
    <property type="protein sequence ID" value="KAJ6257884.1"/>
    <property type="molecule type" value="Genomic_DNA"/>
</dbReference>
<evidence type="ECO:0000256" key="4">
    <source>
        <dbReference type="ARBA" id="ARBA00022741"/>
    </source>
</evidence>
<proteinExistence type="inferred from homology"/>
<evidence type="ECO:0000256" key="11">
    <source>
        <dbReference type="ARBA" id="ARBA00051693"/>
    </source>
</evidence>
<dbReference type="Gene3D" id="1.10.510.10">
    <property type="entry name" value="Transferase(Phosphotransferase) domain 1"/>
    <property type="match status" value="1"/>
</dbReference>